<evidence type="ECO:0000313" key="11">
    <source>
        <dbReference type="Proteomes" id="UP000001882"/>
    </source>
</evidence>
<dbReference type="SUPFAM" id="SSF52317">
    <property type="entry name" value="Class I glutamine amidotransferase-like"/>
    <property type="match status" value="1"/>
</dbReference>
<dbReference type="GO" id="GO:0005829">
    <property type="term" value="C:cytosol"/>
    <property type="evidence" value="ECO:0007669"/>
    <property type="project" value="TreeGrafter"/>
</dbReference>
<dbReference type="GeneID" id="8682524"/>
<comment type="catalytic activity">
    <reaction evidence="8">
        <text>XMP + L-glutamine + ATP + H2O = GMP + L-glutamate + AMP + diphosphate + 2 H(+)</text>
        <dbReference type="Rhea" id="RHEA:11680"/>
        <dbReference type="ChEBI" id="CHEBI:15377"/>
        <dbReference type="ChEBI" id="CHEBI:15378"/>
        <dbReference type="ChEBI" id="CHEBI:29985"/>
        <dbReference type="ChEBI" id="CHEBI:30616"/>
        <dbReference type="ChEBI" id="CHEBI:33019"/>
        <dbReference type="ChEBI" id="CHEBI:57464"/>
        <dbReference type="ChEBI" id="CHEBI:58115"/>
        <dbReference type="ChEBI" id="CHEBI:58359"/>
        <dbReference type="ChEBI" id="CHEBI:456215"/>
        <dbReference type="EC" id="6.3.5.2"/>
    </reaction>
</comment>
<keyword evidence="3 8" id="KW-0547">Nucleotide-binding</keyword>
<dbReference type="GO" id="GO:0003921">
    <property type="term" value="F:GMP synthase activity"/>
    <property type="evidence" value="ECO:0007669"/>
    <property type="project" value="TreeGrafter"/>
</dbReference>
<dbReference type="eggNOG" id="arCOG00087">
    <property type="taxonomic scope" value="Archaea"/>
</dbReference>
<dbReference type="PROSITE" id="PS51273">
    <property type="entry name" value="GATASE_TYPE_1"/>
    <property type="match status" value="1"/>
</dbReference>
<keyword evidence="5 8" id="KW-0658">Purine biosynthesis</keyword>
<reference evidence="10 11" key="1">
    <citation type="journal article" date="2007" name="Appl. Environ. Microbiol.">
        <title>Isolation of key methanogens for global methane emission from rice paddy fields: a novel isolate affiliated with the clone cluster rice cluster I.</title>
        <authorList>
            <person name="Sakai S."/>
            <person name="Imachi H."/>
            <person name="Sekiguchi Y."/>
            <person name="Ohashi A."/>
            <person name="Harada H."/>
            <person name="Kamagata Y."/>
        </authorList>
    </citation>
    <scope>NUCLEOTIDE SEQUENCE [LARGE SCALE GENOMIC DNA]</scope>
    <source>
        <strain evidence="11">DSM 17711 / JCM 13418 / NBRC 101707 / SANAE</strain>
    </source>
</reference>
<dbReference type="InterPro" id="IPR017926">
    <property type="entry name" value="GATASE"/>
</dbReference>
<dbReference type="PRINTS" id="PR00096">
    <property type="entry name" value="GATASE"/>
</dbReference>
<evidence type="ECO:0000256" key="5">
    <source>
        <dbReference type="ARBA" id="ARBA00022755"/>
    </source>
</evidence>
<dbReference type="Pfam" id="PF00117">
    <property type="entry name" value="GATase"/>
    <property type="match status" value="1"/>
</dbReference>
<dbReference type="PANTHER" id="PTHR11922:SF2">
    <property type="entry name" value="GMP SYNTHASE [GLUTAMINE-HYDROLYZING]"/>
    <property type="match status" value="1"/>
</dbReference>
<dbReference type="STRING" id="304371.MCP_2846"/>
<organism evidence="10 11">
    <name type="scientific">Methanocella paludicola (strain DSM 17711 / JCM 13418 / NBRC 101707 / SANAE)</name>
    <dbReference type="NCBI Taxonomy" id="304371"/>
    <lineage>
        <taxon>Archaea</taxon>
        <taxon>Methanobacteriati</taxon>
        <taxon>Methanobacteriota</taxon>
        <taxon>Stenosarchaea group</taxon>
        <taxon>Methanomicrobia</taxon>
        <taxon>Methanocellales</taxon>
        <taxon>Methanocellaceae</taxon>
        <taxon>Methanocella</taxon>
    </lineage>
</organism>
<comment type="pathway">
    <text evidence="8">Purine metabolism; GMP biosynthesis; GMP from XMP (L-Gln route): step 1/1.</text>
</comment>
<dbReference type="Gene3D" id="3.40.50.880">
    <property type="match status" value="1"/>
</dbReference>
<keyword evidence="7 8" id="KW-0315">Glutamine amidotransferase</keyword>
<evidence type="ECO:0000259" key="9">
    <source>
        <dbReference type="Pfam" id="PF00117"/>
    </source>
</evidence>
<protein>
    <recommendedName>
        <fullName evidence="8">GMP synthase [glutamine-hydrolyzing] subunit A</fullName>
        <ecNumber evidence="8">6.3.5.2</ecNumber>
    </recommendedName>
    <alternativeName>
        <fullName evidence="8">Glutamine amidotransferase</fullName>
    </alternativeName>
</protein>
<sequence length="188" mass="20671">MDKQKILVINNYGQTCHLIHRSLRDLGMDAKLVPNTSSAEDILRLEPDGLVFSGGPTMERAGNGANLIKLDLPILGICLGHQLMALAYGGELRTGKYGGFARVDIEVVDEDDILKGIGPATKVWASHQDEVSKLPPDFKLLARSGICDIEAMCHVKKPLYGVQWHPEVSHTEKGIDLLKNFLEVCSRQ</sequence>
<keyword evidence="6 8" id="KW-0067">ATP-binding</keyword>
<dbReference type="Proteomes" id="UP000001882">
    <property type="component" value="Chromosome"/>
</dbReference>
<name>D1Z2J6_METPS</name>
<dbReference type="PANTHER" id="PTHR11922">
    <property type="entry name" value="GMP SYNTHASE-RELATED"/>
    <property type="match status" value="1"/>
</dbReference>
<dbReference type="HAMAP" id="MF_01510">
    <property type="entry name" value="GMP_synthase_A"/>
    <property type="match status" value="1"/>
</dbReference>
<evidence type="ECO:0000256" key="4">
    <source>
        <dbReference type="ARBA" id="ARBA00022749"/>
    </source>
</evidence>
<comment type="function">
    <text evidence="1 8">Catalyzes the synthesis of GMP from XMP.</text>
</comment>
<dbReference type="AlphaFoldDB" id="D1Z2J6"/>
<evidence type="ECO:0000256" key="2">
    <source>
        <dbReference type="ARBA" id="ARBA00022598"/>
    </source>
</evidence>
<reference evidence="11" key="3">
    <citation type="journal article" date="2011" name="PLoS ONE">
        <title>Genome sequence of a mesophilic hydrogenotrophic methanogen Methanocella paludicola, the first cultivated representative of the order Methanocellales.</title>
        <authorList>
            <person name="Sakai S."/>
            <person name="Takaki Y."/>
            <person name="Shimamura S."/>
            <person name="Sekine M."/>
            <person name="Tajima T."/>
            <person name="Kosugi H."/>
            <person name="Ichikawa N."/>
            <person name="Tasumi E."/>
            <person name="Hiraki A.T."/>
            <person name="Shimizu A."/>
            <person name="Kato Y."/>
            <person name="Nishiko R."/>
            <person name="Mori K."/>
            <person name="Fujita N."/>
            <person name="Imachi H."/>
            <person name="Takai K."/>
        </authorList>
    </citation>
    <scope>NUCLEOTIDE SEQUENCE [LARGE SCALE GENOMIC DNA]</scope>
    <source>
        <strain evidence="11">DSM 17711 / JCM 13418 / NBRC 101707 / SANAE</strain>
    </source>
</reference>
<gene>
    <name evidence="8 10" type="primary">guaAA</name>
    <name evidence="10" type="ordered locus">MCP_2846</name>
</gene>
<dbReference type="FunCoup" id="D1Z2J6">
    <property type="interactions" value="24"/>
</dbReference>
<dbReference type="CDD" id="cd01742">
    <property type="entry name" value="GATase1_GMP_Synthase"/>
    <property type="match status" value="1"/>
</dbReference>
<feature type="active site" evidence="8">
    <location>
        <position position="167"/>
    </location>
</feature>
<dbReference type="FunFam" id="3.40.50.880:FF:000047">
    <property type="entry name" value="GMP synthase [glutamine-hydrolyzing] subunit A"/>
    <property type="match status" value="1"/>
</dbReference>
<evidence type="ECO:0000256" key="7">
    <source>
        <dbReference type="ARBA" id="ARBA00022962"/>
    </source>
</evidence>
<dbReference type="RefSeq" id="WP_012901588.1">
    <property type="nucleotide sequence ID" value="NC_013665.1"/>
</dbReference>
<feature type="domain" description="Glutamine amidotransferase" evidence="9">
    <location>
        <begin position="7"/>
        <end position="182"/>
    </location>
</feature>
<dbReference type="InterPro" id="IPR023686">
    <property type="entry name" value="GMP_synthase_A"/>
</dbReference>
<evidence type="ECO:0000256" key="6">
    <source>
        <dbReference type="ARBA" id="ARBA00022840"/>
    </source>
</evidence>
<feature type="active site" description="Nucleophile" evidence="8">
    <location>
        <position position="78"/>
    </location>
</feature>
<dbReference type="NCBIfam" id="NF001975">
    <property type="entry name" value="PRK00758.1"/>
    <property type="match status" value="1"/>
</dbReference>
<accession>D1Z2J6</accession>
<keyword evidence="4 8" id="KW-0332">GMP biosynthesis</keyword>
<dbReference type="PATRIC" id="fig|304371.9.peg.2914"/>
<dbReference type="InParanoid" id="D1Z2J6"/>
<dbReference type="GO" id="GO:0005524">
    <property type="term" value="F:ATP binding"/>
    <property type="evidence" value="ECO:0007669"/>
    <property type="project" value="UniProtKB-KW"/>
</dbReference>
<comment type="subunit">
    <text evidence="8">Heterodimer composed of a glutamine amidotransferase subunit (A) and a GMP-binding subunit (B).</text>
</comment>
<dbReference type="KEGG" id="mpd:MCP_2846"/>
<dbReference type="InterPro" id="IPR004739">
    <property type="entry name" value="GMP_synth_GATase"/>
</dbReference>
<evidence type="ECO:0000313" key="10">
    <source>
        <dbReference type="EMBL" id="BAI62918.1"/>
    </source>
</evidence>
<dbReference type="PRINTS" id="PR00097">
    <property type="entry name" value="ANTSNTHASEII"/>
</dbReference>
<dbReference type="NCBIfam" id="TIGR00888">
    <property type="entry name" value="guaA_Nterm"/>
    <property type="match status" value="1"/>
</dbReference>
<proteinExistence type="inferred from homology"/>
<dbReference type="EMBL" id="AP011532">
    <property type="protein sequence ID" value="BAI62918.1"/>
    <property type="molecule type" value="Genomic_DNA"/>
</dbReference>
<evidence type="ECO:0000256" key="8">
    <source>
        <dbReference type="HAMAP-Rule" id="MF_01510"/>
    </source>
</evidence>
<dbReference type="OrthoDB" id="10772at2157"/>
<keyword evidence="2 8" id="KW-0436">Ligase</keyword>
<evidence type="ECO:0000256" key="3">
    <source>
        <dbReference type="ARBA" id="ARBA00022741"/>
    </source>
</evidence>
<dbReference type="MEROPS" id="C26.A31"/>
<keyword evidence="11" id="KW-1185">Reference proteome</keyword>
<evidence type="ECO:0000256" key="1">
    <source>
        <dbReference type="ARBA" id="ARBA00002332"/>
    </source>
</evidence>
<dbReference type="InterPro" id="IPR029062">
    <property type="entry name" value="Class_I_gatase-like"/>
</dbReference>
<dbReference type="EC" id="6.3.5.2" evidence="8"/>
<reference evidence="10 11" key="2">
    <citation type="journal article" date="2008" name="Int. J. Syst. Evol. Microbiol.">
        <title>Methanocella paludicola gen. nov., sp. nov., a methane-producing archaeon, the first isolate of the lineage 'Rice Cluster I', and proposal of the new archaeal order Methanocellales ord. nov.</title>
        <authorList>
            <person name="Sakai S."/>
            <person name="Imachi H."/>
            <person name="Hanada S."/>
            <person name="Ohashi A."/>
            <person name="Harada H."/>
            <person name="Kamagata Y."/>
        </authorList>
    </citation>
    <scope>NUCLEOTIDE SEQUENCE [LARGE SCALE GENOMIC DNA]</scope>
    <source>
        <strain evidence="11">DSM 17711 / JCM 13418 / NBRC 101707 / SANAE</strain>
    </source>
</reference>
<feature type="active site" evidence="8">
    <location>
        <position position="165"/>
    </location>
</feature>
<dbReference type="UniPathway" id="UPA00189">
    <property type="reaction ID" value="UER00296"/>
</dbReference>